<dbReference type="Proteomes" id="UP000515913">
    <property type="component" value="Chromosome"/>
</dbReference>
<evidence type="ECO:0000256" key="14">
    <source>
        <dbReference type="RuleBase" id="RU003738"/>
    </source>
</evidence>
<dbReference type="InterPro" id="IPR022644">
    <property type="entry name" value="De-COase2_N"/>
</dbReference>
<feature type="binding site" evidence="12">
    <location>
        <position position="389"/>
    </location>
    <ligand>
        <name>pyridoxal 5'-phosphate</name>
        <dbReference type="ChEBI" id="CHEBI:597326"/>
    </ligand>
</feature>
<dbReference type="CDD" id="cd06828">
    <property type="entry name" value="PLPDE_III_DapDC"/>
    <property type="match status" value="1"/>
</dbReference>
<evidence type="ECO:0000259" key="15">
    <source>
        <dbReference type="Pfam" id="PF00278"/>
    </source>
</evidence>
<dbReference type="InterPro" id="IPR029066">
    <property type="entry name" value="PLP-binding_barrel"/>
</dbReference>
<comment type="function">
    <text evidence="12">Specifically catalyzes the decarboxylation of meso-diaminopimelate (meso-DAP) to L-lysine.</text>
</comment>
<proteinExistence type="inferred from homology"/>
<feature type="active site" description="Proton donor" evidence="13">
    <location>
        <position position="360"/>
    </location>
</feature>
<dbReference type="Pfam" id="PF00278">
    <property type="entry name" value="Orn_DAP_Arg_deC"/>
    <property type="match status" value="1"/>
</dbReference>
<dbReference type="PANTHER" id="PTHR43727">
    <property type="entry name" value="DIAMINOPIMELATE DECARBOXYLASE"/>
    <property type="match status" value="1"/>
</dbReference>
<evidence type="ECO:0000256" key="7">
    <source>
        <dbReference type="ARBA" id="ARBA00050464"/>
    </source>
</evidence>
<dbReference type="EMBL" id="CP060637">
    <property type="protein sequence ID" value="QNM15914.1"/>
    <property type="molecule type" value="Genomic_DNA"/>
</dbReference>
<organism evidence="17 18">
    <name type="scientific">Fusobacterium hominis</name>
    <dbReference type="NCBI Taxonomy" id="2764326"/>
    <lineage>
        <taxon>Bacteria</taxon>
        <taxon>Fusobacteriati</taxon>
        <taxon>Fusobacteriota</taxon>
        <taxon>Fusobacteriia</taxon>
        <taxon>Fusobacteriales</taxon>
        <taxon>Fusobacteriaceae</taxon>
        <taxon>Fusobacterium</taxon>
    </lineage>
</organism>
<dbReference type="RefSeq" id="WP_101474764.1">
    <property type="nucleotide sequence ID" value="NZ_CP060637.1"/>
</dbReference>
<protein>
    <recommendedName>
        <fullName evidence="11 12">Diaminopimelate decarboxylase</fullName>
        <shortName evidence="12">DAP decarboxylase</shortName>
        <shortName evidence="12">DAPDC</shortName>
        <ecNumber evidence="10 12">4.1.1.20</ecNumber>
    </recommendedName>
</protein>
<dbReference type="GO" id="GO:0030170">
    <property type="term" value="F:pyridoxal phosphate binding"/>
    <property type="evidence" value="ECO:0007669"/>
    <property type="project" value="UniProtKB-UniRule"/>
</dbReference>
<feature type="binding site" evidence="12">
    <location>
        <position position="292"/>
    </location>
    <ligand>
        <name>substrate</name>
    </ligand>
</feature>
<name>A0A7G9GYN2_9FUSO</name>
<dbReference type="Gene3D" id="3.20.20.10">
    <property type="entry name" value="Alanine racemase"/>
    <property type="match status" value="1"/>
</dbReference>
<feature type="domain" description="Orn/DAP/Arg decarboxylase 2 N-terminal" evidence="16">
    <location>
        <begin position="40"/>
        <end position="296"/>
    </location>
</feature>
<dbReference type="InterPro" id="IPR022643">
    <property type="entry name" value="De-COase2_C"/>
</dbReference>
<dbReference type="SUPFAM" id="SSF51419">
    <property type="entry name" value="PLP-binding barrel"/>
    <property type="match status" value="1"/>
</dbReference>
<evidence type="ECO:0000256" key="1">
    <source>
        <dbReference type="ARBA" id="ARBA00001933"/>
    </source>
</evidence>
<dbReference type="InterPro" id="IPR022657">
    <property type="entry name" value="De-COase2_CS"/>
</dbReference>
<dbReference type="HAMAP" id="MF_02120">
    <property type="entry name" value="LysA"/>
    <property type="match status" value="1"/>
</dbReference>
<dbReference type="PRINTS" id="PR01179">
    <property type="entry name" value="ODADCRBXLASE"/>
</dbReference>
<evidence type="ECO:0000256" key="9">
    <source>
        <dbReference type="ARBA" id="ARBA00060983"/>
    </source>
</evidence>
<dbReference type="InterPro" id="IPR009006">
    <property type="entry name" value="Ala_racemase/Decarboxylase_C"/>
</dbReference>
<dbReference type="InterPro" id="IPR002986">
    <property type="entry name" value="DAP_deCOOHase_LysA"/>
</dbReference>
<sequence length="432" mass="49384">MKLFKNMNIENNILNIGGLKVTDLAKKYTTPLYVMDINFIEERIKEFKDNFKSKHFKTEIIYASKAFLCKGMCKIIKNMDTHMDAVSGGELYLIKHSNFDMQKVHMHGNNKTYDELLMCFEYNIGCIIIDNYDEARKIVDIAKLKNKKMKVMIRVNVGIDAHTHEYIKTSKHNSKFGVSVYSKQLNEIIHLILKCNLLEFLGFQCHIGSQIFEKEAFLEEIKILIIESKKIENIFGIKIRELDIGGGFGVYYTSEDKPIPIKIFMEFLISTTEKILAEEQMSIEKLYIEPGRSIIANAGCTIYSIGGIKETYGGTKYIFVDGGMSDNIRPCLYQAKYEAIVANRASEDRVQKVTVAGKCCESGDVLIKDYLLQKCEVGDFLVIFSTGAYGYSMASNYNKIPRPAVIFIKDGKDFLAIKRESYDDLIKLDINY</sequence>
<comment type="subunit">
    <text evidence="12">Homodimer.</text>
</comment>
<dbReference type="PRINTS" id="PR01181">
    <property type="entry name" value="DAPDCRBXLASE"/>
</dbReference>
<gene>
    <name evidence="12 17" type="primary">lysA</name>
    <name evidence="17" type="ORF">H9Q81_03510</name>
</gene>
<keyword evidence="5 12" id="KW-0457">Lysine biosynthesis</keyword>
<dbReference type="Gene3D" id="2.40.37.10">
    <property type="entry name" value="Lyase, Ornithine Decarboxylase, Chain A, domain 1"/>
    <property type="match status" value="1"/>
</dbReference>
<evidence type="ECO:0000256" key="13">
    <source>
        <dbReference type="PIRSR" id="PIRSR600183-50"/>
    </source>
</evidence>
<feature type="binding site" evidence="12">
    <location>
        <position position="329"/>
    </location>
    <ligand>
        <name>substrate</name>
    </ligand>
</feature>
<evidence type="ECO:0000313" key="18">
    <source>
        <dbReference type="Proteomes" id="UP000515913"/>
    </source>
</evidence>
<feature type="binding site" evidence="12">
    <location>
        <position position="361"/>
    </location>
    <ligand>
        <name>substrate</name>
    </ligand>
</feature>
<evidence type="ECO:0000256" key="12">
    <source>
        <dbReference type="HAMAP-Rule" id="MF_02120"/>
    </source>
</evidence>
<feature type="binding site" evidence="12">
    <location>
        <begin position="289"/>
        <end position="292"/>
    </location>
    <ligand>
        <name>pyridoxal 5'-phosphate</name>
        <dbReference type="ChEBI" id="CHEBI:597326"/>
    </ligand>
</feature>
<dbReference type="KEGG" id="fho:H9Q81_03510"/>
<dbReference type="PROSITE" id="PS00879">
    <property type="entry name" value="ODR_DC_2_2"/>
    <property type="match status" value="1"/>
</dbReference>
<evidence type="ECO:0000256" key="2">
    <source>
        <dbReference type="ARBA" id="ARBA00022605"/>
    </source>
</evidence>
<comment type="similarity">
    <text evidence="9 12">Belongs to the Orn/Lys/Arg decarboxylase class-II family. LysA subfamily.</text>
</comment>
<accession>A0A7G9GYN2</accession>
<evidence type="ECO:0000256" key="11">
    <source>
        <dbReference type="ARBA" id="ARBA00074972"/>
    </source>
</evidence>
<dbReference type="SUPFAM" id="SSF50621">
    <property type="entry name" value="Alanine racemase C-terminal domain-like"/>
    <property type="match status" value="1"/>
</dbReference>
<keyword evidence="3 12" id="KW-0210">Decarboxylase</keyword>
<dbReference type="UniPathway" id="UPA00034">
    <property type="reaction ID" value="UER00027"/>
</dbReference>
<keyword evidence="4 12" id="KW-0663">Pyridoxal phosphate</keyword>
<dbReference type="AlphaFoldDB" id="A0A7G9GYN2"/>
<evidence type="ECO:0000256" key="6">
    <source>
        <dbReference type="ARBA" id="ARBA00023239"/>
    </source>
</evidence>
<dbReference type="Pfam" id="PF02784">
    <property type="entry name" value="Orn_Arg_deC_N"/>
    <property type="match status" value="1"/>
</dbReference>
<evidence type="ECO:0000256" key="10">
    <source>
        <dbReference type="ARBA" id="ARBA00066427"/>
    </source>
</evidence>
<evidence type="ECO:0000256" key="5">
    <source>
        <dbReference type="ARBA" id="ARBA00023154"/>
    </source>
</evidence>
<keyword evidence="6 12" id="KW-0456">Lyase</keyword>
<reference evidence="17 18" key="1">
    <citation type="submission" date="2020-08" db="EMBL/GenBank/DDBJ databases">
        <authorList>
            <person name="Liu C."/>
            <person name="Sun Q."/>
        </authorList>
    </citation>
    <scope>NUCLEOTIDE SEQUENCE [LARGE SCALE GENOMIC DNA]</scope>
    <source>
        <strain evidence="17 18">NSJ-57</strain>
    </source>
</reference>
<dbReference type="GO" id="GO:0009089">
    <property type="term" value="P:lysine biosynthetic process via diaminopimelate"/>
    <property type="evidence" value="ECO:0007669"/>
    <property type="project" value="UniProtKB-UniRule"/>
</dbReference>
<feature type="binding site" evidence="12">
    <location>
        <position position="389"/>
    </location>
    <ligand>
        <name>substrate</name>
    </ligand>
</feature>
<dbReference type="FunFam" id="3.20.20.10:FF:000003">
    <property type="entry name" value="Diaminopimelate decarboxylase"/>
    <property type="match status" value="1"/>
</dbReference>
<keyword evidence="2 12" id="KW-0028">Amino-acid biosynthesis</keyword>
<dbReference type="NCBIfam" id="TIGR01048">
    <property type="entry name" value="lysA"/>
    <property type="match status" value="1"/>
</dbReference>
<dbReference type="FunFam" id="2.40.37.10:FF:000003">
    <property type="entry name" value="Diaminopimelate decarboxylase"/>
    <property type="match status" value="1"/>
</dbReference>
<comment type="catalytic activity">
    <reaction evidence="7 12 14">
        <text>meso-2,6-diaminopimelate + H(+) = L-lysine + CO2</text>
        <dbReference type="Rhea" id="RHEA:15101"/>
        <dbReference type="ChEBI" id="CHEBI:15378"/>
        <dbReference type="ChEBI" id="CHEBI:16526"/>
        <dbReference type="ChEBI" id="CHEBI:32551"/>
        <dbReference type="ChEBI" id="CHEBI:57791"/>
        <dbReference type="EC" id="4.1.1.20"/>
    </reaction>
</comment>
<evidence type="ECO:0000256" key="8">
    <source>
        <dbReference type="ARBA" id="ARBA00060643"/>
    </source>
</evidence>
<feature type="binding site" evidence="12">
    <location>
        <position position="247"/>
    </location>
    <ligand>
        <name>pyridoxal 5'-phosphate</name>
        <dbReference type="ChEBI" id="CHEBI:597326"/>
    </ligand>
</feature>
<feature type="domain" description="Orn/DAP/Arg decarboxylase 2 C-terminal" evidence="15">
    <location>
        <begin position="34"/>
        <end position="387"/>
    </location>
</feature>
<dbReference type="GO" id="GO:0008836">
    <property type="term" value="F:diaminopimelate decarboxylase activity"/>
    <property type="evidence" value="ECO:0007669"/>
    <property type="project" value="UniProtKB-UniRule"/>
</dbReference>
<feature type="modified residue" description="N6-(pyridoxal phosphate)lysine" evidence="12 13">
    <location>
        <position position="65"/>
    </location>
</feature>
<comment type="pathway">
    <text evidence="8 12 14">Amino-acid biosynthesis; L-lysine biosynthesis via DAP pathway; L-lysine from DL-2,6-diaminopimelate: step 1/1.</text>
</comment>
<evidence type="ECO:0000256" key="4">
    <source>
        <dbReference type="ARBA" id="ARBA00022898"/>
    </source>
</evidence>
<evidence type="ECO:0000259" key="16">
    <source>
        <dbReference type="Pfam" id="PF02784"/>
    </source>
</evidence>
<dbReference type="PANTHER" id="PTHR43727:SF2">
    <property type="entry name" value="GROUP IV DECARBOXYLASE"/>
    <property type="match status" value="1"/>
</dbReference>
<evidence type="ECO:0000256" key="3">
    <source>
        <dbReference type="ARBA" id="ARBA00022793"/>
    </source>
</evidence>
<dbReference type="EC" id="4.1.1.20" evidence="10 12"/>
<keyword evidence="18" id="KW-1185">Reference proteome</keyword>
<evidence type="ECO:0000313" key="17">
    <source>
        <dbReference type="EMBL" id="QNM15914.1"/>
    </source>
</evidence>
<dbReference type="InterPro" id="IPR000183">
    <property type="entry name" value="Orn/DAP/Arg_de-COase"/>
</dbReference>
<comment type="cofactor">
    <cofactor evidence="1 12 13 14">
        <name>pyridoxal 5'-phosphate</name>
        <dbReference type="ChEBI" id="CHEBI:597326"/>
    </cofactor>
</comment>
<feature type="binding site" evidence="12">
    <location>
        <position position="333"/>
    </location>
    <ligand>
        <name>substrate</name>
    </ligand>
</feature>